<evidence type="ECO:0000313" key="12">
    <source>
        <dbReference type="Proteomes" id="UP001201163"/>
    </source>
</evidence>
<name>A0AAD4Q8A8_9AGAM</name>
<dbReference type="InterPro" id="IPR001365">
    <property type="entry name" value="A_deaminase_dom"/>
</dbReference>
<dbReference type="PANTHER" id="PTHR11409:SF39">
    <property type="entry name" value="ADENOSINE DEAMINASE 2"/>
    <property type="match status" value="1"/>
</dbReference>
<keyword evidence="6" id="KW-0479">Metal-binding</keyword>
<dbReference type="GO" id="GO:0046872">
    <property type="term" value="F:metal ion binding"/>
    <property type="evidence" value="ECO:0007669"/>
    <property type="project" value="UniProtKB-KW"/>
</dbReference>
<gene>
    <name evidence="11" type="ORF">EDB92DRAFT_1801944</name>
</gene>
<keyword evidence="5" id="KW-0964">Secreted</keyword>
<reference evidence="11" key="1">
    <citation type="submission" date="2022-01" db="EMBL/GenBank/DDBJ databases">
        <title>Comparative genomics reveals a dynamic genome evolution in the ectomycorrhizal milk-cap (Lactarius) mushrooms.</title>
        <authorList>
            <consortium name="DOE Joint Genome Institute"/>
            <person name="Lebreton A."/>
            <person name="Tang N."/>
            <person name="Kuo A."/>
            <person name="LaButti K."/>
            <person name="Drula E."/>
            <person name="Barry K."/>
            <person name="Clum A."/>
            <person name="Lipzen A."/>
            <person name="Mousain D."/>
            <person name="Ng V."/>
            <person name="Wang R."/>
            <person name="Wang X."/>
            <person name="Dai Y."/>
            <person name="Henrissat B."/>
            <person name="Grigoriev I.V."/>
            <person name="Guerin-Laguette A."/>
            <person name="Yu F."/>
            <person name="Martin F.M."/>
        </authorList>
    </citation>
    <scope>NUCLEOTIDE SEQUENCE</scope>
    <source>
        <strain evidence="11">QP</strain>
    </source>
</reference>
<protein>
    <recommendedName>
        <fullName evidence="4">adenosine deaminase</fullName>
        <ecNumber evidence="4">3.5.4.4</ecNumber>
    </recommendedName>
</protein>
<dbReference type="InterPro" id="IPR006330">
    <property type="entry name" value="Ado/ade_deaminase"/>
</dbReference>
<dbReference type="NCBIfam" id="TIGR01431">
    <property type="entry name" value="adm_rel"/>
    <property type="match status" value="1"/>
</dbReference>
<evidence type="ECO:0000256" key="2">
    <source>
        <dbReference type="ARBA" id="ARBA00004613"/>
    </source>
</evidence>
<evidence type="ECO:0000256" key="3">
    <source>
        <dbReference type="ARBA" id="ARBA00006083"/>
    </source>
</evidence>
<organism evidence="11 12">
    <name type="scientific">Lactarius akahatsu</name>
    <dbReference type="NCBI Taxonomy" id="416441"/>
    <lineage>
        <taxon>Eukaryota</taxon>
        <taxon>Fungi</taxon>
        <taxon>Dikarya</taxon>
        <taxon>Basidiomycota</taxon>
        <taxon>Agaricomycotina</taxon>
        <taxon>Agaricomycetes</taxon>
        <taxon>Russulales</taxon>
        <taxon>Russulaceae</taxon>
        <taxon>Lactarius</taxon>
    </lineage>
</organism>
<comment type="subcellular location">
    <subcellularLocation>
        <location evidence="2">Secreted</location>
    </subcellularLocation>
</comment>
<evidence type="ECO:0000256" key="5">
    <source>
        <dbReference type="ARBA" id="ARBA00022525"/>
    </source>
</evidence>
<dbReference type="GO" id="GO:0006154">
    <property type="term" value="P:adenosine catabolic process"/>
    <property type="evidence" value="ECO:0007669"/>
    <property type="project" value="InterPro"/>
</dbReference>
<keyword evidence="12" id="KW-1185">Reference proteome</keyword>
<evidence type="ECO:0000256" key="7">
    <source>
        <dbReference type="ARBA" id="ARBA00022729"/>
    </source>
</evidence>
<evidence type="ECO:0000256" key="6">
    <source>
        <dbReference type="ARBA" id="ARBA00022723"/>
    </source>
</evidence>
<dbReference type="InterPro" id="IPR006331">
    <property type="entry name" value="ADGF"/>
</dbReference>
<dbReference type="GO" id="GO:0046103">
    <property type="term" value="P:inosine biosynthetic process"/>
    <property type="evidence" value="ECO:0007669"/>
    <property type="project" value="TreeGrafter"/>
</dbReference>
<dbReference type="GO" id="GO:0005615">
    <property type="term" value="C:extracellular space"/>
    <property type="evidence" value="ECO:0007669"/>
    <property type="project" value="InterPro"/>
</dbReference>
<dbReference type="PANTHER" id="PTHR11409">
    <property type="entry name" value="ADENOSINE DEAMINASE"/>
    <property type="match status" value="1"/>
</dbReference>
<proteinExistence type="inferred from homology"/>
<evidence type="ECO:0000256" key="9">
    <source>
        <dbReference type="ARBA" id="ARBA00047764"/>
    </source>
</evidence>
<accession>A0AAD4Q8A8</accession>
<dbReference type="Proteomes" id="UP001201163">
    <property type="component" value="Unassembled WGS sequence"/>
</dbReference>
<comment type="similarity">
    <text evidence="3">Belongs to the metallo-dependent hydrolases superfamily. Adenosine and AMP deaminases family. ADGF subfamily.</text>
</comment>
<dbReference type="AlphaFoldDB" id="A0AAD4Q8A8"/>
<evidence type="ECO:0000256" key="1">
    <source>
        <dbReference type="ARBA" id="ARBA00001947"/>
    </source>
</evidence>
<dbReference type="Pfam" id="PF00962">
    <property type="entry name" value="A_deaminase"/>
    <property type="match status" value="1"/>
</dbReference>
<dbReference type="GO" id="GO:0004000">
    <property type="term" value="F:adenosine deaminase activity"/>
    <property type="evidence" value="ECO:0007669"/>
    <property type="project" value="InterPro"/>
</dbReference>
<evidence type="ECO:0000259" key="10">
    <source>
        <dbReference type="Pfam" id="PF00962"/>
    </source>
</evidence>
<sequence>MGDTQDYFSRRAALIQEDKSLRRENYSLQSLTNNELAADKIVRHIRAEETVSVWGVEHDEVSHLFPGMEFLTSKRIIDQTKIFKIISKACAPTKMPKGALLHAHIDATVDKGYLLELALKEPFMHVRASCVITAANSTTAVPEFRAFKEVQPSQSASVTDLDYPADSWIPLHQARESFSLGGPDGFDKWALGAMVINPAEAYGTHNTVTKIWQKFQSTFRATAGLTMYRPIFRQFLRRFLMESIGDGISYMEPRINFFDKFMFDADGNETVPHREWLLDFGQAISEVRAALREQGREEVFVGAKFIYTTLRILSPEELEWYLEDCIALKQEFPDLIAGFDLVGDENVARPLIDYIEPLLAFKQRVKDLGLDLPLILHAGETLSDGGKADNNLYDALLLGTKRIGHGFSIVKHPKLMQLCREKGIALEVCPISNEILRLTTSIPMHPLPVMINQGVPVTLNSDDPSVFGAMGLSYDFYQVFVSSETTGLITLKQIALDSIEFSTLDTEEKARAASVWEKHWHEFVDDLVNNSGIAAD</sequence>
<dbReference type="InterPro" id="IPR032466">
    <property type="entry name" value="Metal_Hydrolase"/>
</dbReference>
<feature type="domain" description="Adenosine deaminase" evidence="10">
    <location>
        <begin position="209"/>
        <end position="512"/>
    </location>
</feature>
<dbReference type="Gene3D" id="3.20.20.140">
    <property type="entry name" value="Metal-dependent hydrolases"/>
    <property type="match status" value="1"/>
</dbReference>
<evidence type="ECO:0000256" key="4">
    <source>
        <dbReference type="ARBA" id="ARBA00012784"/>
    </source>
</evidence>
<keyword evidence="7" id="KW-0732">Signal</keyword>
<comment type="catalytic activity">
    <reaction evidence="9">
        <text>adenosine + H2O + H(+) = inosine + NH4(+)</text>
        <dbReference type="Rhea" id="RHEA:24408"/>
        <dbReference type="ChEBI" id="CHEBI:15377"/>
        <dbReference type="ChEBI" id="CHEBI:15378"/>
        <dbReference type="ChEBI" id="CHEBI:16335"/>
        <dbReference type="ChEBI" id="CHEBI:17596"/>
        <dbReference type="ChEBI" id="CHEBI:28938"/>
        <dbReference type="EC" id="3.5.4.4"/>
    </reaction>
</comment>
<dbReference type="FunFam" id="3.20.20.140:FF:000017">
    <property type="entry name" value="Adenosine deaminase 2"/>
    <property type="match status" value="1"/>
</dbReference>
<keyword evidence="8" id="KW-0378">Hydrolase</keyword>
<evidence type="ECO:0000313" key="11">
    <source>
        <dbReference type="EMBL" id="KAH8986348.1"/>
    </source>
</evidence>
<evidence type="ECO:0000256" key="8">
    <source>
        <dbReference type="ARBA" id="ARBA00022801"/>
    </source>
</evidence>
<comment type="cofactor">
    <cofactor evidence="1">
        <name>Zn(2+)</name>
        <dbReference type="ChEBI" id="CHEBI:29105"/>
    </cofactor>
</comment>
<dbReference type="SUPFAM" id="SSF51556">
    <property type="entry name" value="Metallo-dependent hydrolases"/>
    <property type="match status" value="1"/>
</dbReference>
<dbReference type="EMBL" id="JAKELL010000055">
    <property type="protein sequence ID" value="KAH8986348.1"/>
    <property type="molecule type" value="Genomic_DNA"/>
</dbReference>
<comment type="caution">
    <text evidence="11">The sequence shown here is derived from an EMBL/GenBank/DDBJ whole genome shotgun (WGS) entry which is preliminary data.</text>
</comment>
<dbReference type="EC" id="3.5.4.4" evidence="4"/>